<dbReference type="STRING" id="2512241.A0A553I8C6"/>
<feature type="domain" description="Phenol hydroxylase-like C-terminal dimerisation" evidence="7">
    <location>
        <begin position="531"/>
        <end position="581"/>
    </location>
</feature>
<dbReference type="Pfam" id="PF07976">
    <property type="entry name" value="Phe_hydrox_dim"/>
    <property type="match status" value="1"/>
</dbReference>
<dbReference type="InterPro" id="IPR038220">
    <property type="entry name" value="PHOX_C_sf"/>
</dbReference>
<dbReference type="EMBL" id="VFLP01000011">
    <property type="protein sequence ID" value="TRX96453.1"/>
    <property type="molecule type" value="Genomic_DNA"/>
</dbReference>
<evidence type="ECO:0000313" key="8">
    <source>
        <dbReference type="EMBL" id="TRX96453.1"/>
    </source>
</evidence>
<dbReference type="PRINTS" id="PR00420">
    <property type="entry name" value="RNGMNOXGNASE"/>
</dbReference>
<dbReference type="InterPro" id="IPR050641">
    <property type="entry name" value="RIFMO-like"/>
</dbReference>
<evidence type="ECO:0000256" key="4">
    <source>
        <dbReference type="ARBA" id="ARBA00022827"/>
    </source>
</evidence>
<dbReference type="PANTHER" id="PTHR43004">
    <property type="entry name" value="TRK SYSTEM POTASSIUM UPTAKE PROTEIN"/>
    <property type="match status" value="1"/>
</dbReference>
<comment type="pathway">
    <text evidence="1">Secondary metabolite biosynthesis.</text>
</comment>
<evidence type="ECO:0000256" key="1">
    <source>
        <dbReference type="ARBA" id="ARBA00005179"/>
    </source>
</evidence>
<gene>
    <name evidence="8" type="ORF">FHL15_002725</name>
</gene>
<evidence type="ECO:0000259" key="7">
    <source>
        <dbReference type="Pfam" id="PF07976"/>
    </source>
</evidence>
<dbReference type="PANTHER" id="PTHR43004:SF5">
    <property type="entry name" value="FAD-BINDING DOMAIN-CONTAINING PROTEIN"/>
    <property type="match status" value="1"/>
</dbReference>
<keyword evidence="9" id="KW-1185">Reference proteome</keyword>
<dbReference type="GO" id="GO:0016709">
    <property type="term" value="F:oxidoreductase activity, acting on paired donors, with incorporation or reduction of molecular oxygen, NAD(P)H as one donor, and incorporation of one atom of oxygen"/>
    <property type="evidence" value="ECO:0007669"/>
    <property type="project" value="UniProtKB-ARBA"/>
</dbReference>
<dbReference type="Gene3D" id="3.50.50.60">
    <property type="entry name" value="FAD/NAD(P)-binding domain"/>
    <property type="match status" value="1"/>
</dbReference>
<evidence type="ECO:0000256" key="3">
    <source>
        <dbReference type="ARBA" id="ARBA00022630"/>
    </source>
</evidence>
<keyword evidence="5" id="KW-0560">Oxidoreductase</keyword>
<dbReference type="Proteomes" id="UP000319160">
    <property type="component" value="Unassembled WGS sequence"/>
</dbReference>
<dbReference type="InterPro" id="IPR036249">
    <property type="entry name" value="Thioredoxin-like_sf"/>
</dbReference>
<feature type="domain" description="FAD-binding" evidence="6">
    <location>
        <begin position="16"/>
        <end position="373"/>
    </location>
</feature>
<comment type="similarity">
    <text evidence="2">Belongs to the PheA/TfdB FAD monooxygenase family.</text>
</comment>
<dbReference type="SUPFAM" id="SSF52833">
    <property type="entry name" value="Thioredoxin-like"/>
    <property type="match status" value="1"/>
</dbReference>
<organism evidence="8 9">
    <name type="scientific">Xylaria flabelliformis</name>
    <dbReference type="NCBI Taxonomy" id="2512241"/>
    <lineage>
        <taxon>Eukaryota</taxon>
        <taxon>Fungi</taxon>
        <taxon>Dikarya</taxon>
        <taxon>Ascomycota</taxon>
        <taxon>Pezizomycotina</taxon>
        <taxon>Sordariomycetes</taxon>
        <taxon>Xylariomycetidae</taxon>
        <taxon>Xylariales</taxon>
        <taxon>Xylariaceae</taxon>
        <taxon>Xylaria</taxon>
    </lineage>
</organism>
<dbReference type="Pfam" id="PF01494">
    <property type="entry name" value="FAD_binding_3"/>
    <property type="match status" value="1"/>
</dbReference>
<evidence type="ECO:0000256" key="5">
    <source>
        <dbReference type="ARBA" id="ARBA00023002"/>
    </source>
</evidence>
<name>A0A553I8C6_9PEZI</name>
<dbReference type="InterPro" id="IPR012941">
    <property type="entry name" value="Phe_hydrox_C_dim_dom"/>
</dbReference>
<sequence length="597" mass="66607">MTRDSRWVEGDFDETKTDVLVVGAGPVGLITAYQLARFGGLSVRIIEKHTKSIQDTYGRAITLFPRTSELLDQLGLADELLQEAFACRETVAYNSRGEEVHGRGWSFMNQMKDTAFDFALVLRQKYQEEIFRNALRRYGVEVEAPVELIGVNVDDTAITSSSHPVAATVQDTKTSNRKIIRCRCLVGADGGRSSVRRLLAIPFEGSTTEDRWVRIDGHVKTNLPKPCTYCSIESPTHGNVLWVGLDRGATRIGYAFTDDRANAYAEFNEQAAVAEAIAAVKPFTLDFERVDWWTIYTVGQRIAKRFSVGDRVFLVGDACHTHSSGAAQGMNTGIHDAVNLGWKLSLVLRGLAPSALLKTYEKERRPNVQKLIQYDMNISRLMNNRLPEGWRGDPDADVNEILGQVLEEAGTFSSGLGISYEPLLDNPLVRASSSSSTLKPGMRAPDIYLLRPGTFDRTRLIRETPNVGCFYTVFFTGESLQTLSEAGLREVEQSRLLKGYIKSQCLTYLTILATKRPSVYGSLGRAYIDIEDRSGYQRYGVDPDQGCVFVIRPDGWICAVIPLDMNVKHELEALFEGILFESSQHQKQRATLDCLKL</sequence>
<dbReference type="AlphaFoldDB" id="A0A553I8C6"/>
<protein>
    <submittedName>
        <fullName evidence="8">Uncharacterized protein</fullName>
    </submittedName>
</protein>
<keyword evidence="4" id="KW-0274">FAD</keyword>
<dbReference type="SUPFAM" id="SSF51905">
    <property type="entry name" value="FAD/NAD(P)-binding domain"/>
    <property type="match status" value="1"/>
</dbReference>
<evidence type="ECO:0000313" key="9">
    <source>
        <dbReference type="Proteomes" id="UP000319160"/>
    </source>
</evidence>
<evidence type="ECO:0000256" key="2">
    <source>
        <dbReference type="ARBA" id="ARBA00007801"/>
    </source>
</evidence>
<dbReference type="Gene3D" id="3.30.9.10">
    <property type="entry name" value="D-Amino Acid Oxidase, subunit A, domain 2"/>
    <property type="match status" value="1"/>
</dbReference>
<dbReference type="Gene3D" id="3.40.30.20">
    <property type="match status" value="1"/>
</dbReference>
<dbReference type="InterPro" id="IPR036188">
    <property type="entry name" value="FAD/NAD-bd_sf"/>
</dbReference>
<dbReference type="GO" id="GO:0071949">
    <property type="term" value="F:FAD binding"/>
    <property type="evidence" value="ECO:0007669"/>
    <property type="project" value="InterPro"/>
</dbReference>
<accession>A0A553I8C6</accession>
<dbReference type="SUPFAM" id="SSF54373">
    <property type="entry name" value="FAD-linked reductases, C-terminal domain"/>
    <property type="match status" value="1"/>
</dbReference>
<reference evidence="9" key="1">
    <citation type="submission" date="2019-06" db="EMBL/GenBank/DDBJ databases">
        <title>Draft genome sequence of the griseofulvin-producing fungus Xylaria cubensis strain G536.</title>
        <authorList>
            <person name="Mead M.E."/>
            <person name="Raja H.A."/>
            <person name="Steenwyk J.L."/>
            <person name="Knowles S.L."/>
            <person name="Oberlies N.H."/>
            <person name="Rokas A."/>
        </authorList>
    </citation>
    <scope>NUCLEOTIDE SEQUENCE [LARGE SCALE GENOMIC DNA]</scope>
    <source>
        <strain evidence="9">G536</strain>
    </source>
</reference>
<comment type="caution">
    <text evidence="8">The sequence shown here is derived from an EMBL/GenBank/DDBJ whole genome shotgun (WGS) entry which is preliminary data.</text>
</comment>
<keyword evidence="3" id="KW-0285">Flavoprotein</keyword>
<dbReference type="InterPro" id="IPR002938">
    <property type="entry name" value="FAD-bd"/>
</dbReference>
<proteinExistence type="inferred from homology"/>
<evidence type="ECO:0000259" key="6">
    <source>
        <dbReference type="Pfam" id="PF01494"/>
    </source>
</evidence>
<dbReference type="OrthoDB" id="1716816at2759"/>